<keyword evidence="1" id="KW-0378">Hydrolase</keyword>
<accession>A0A4Q7V6D8</accession>
<dbReference type="EMBL" id="SHKP01000011">
    <property type="protein sequence ID" value="RZT91414.1"/>
    <property type="molecule type" value="Genomic_DNA"/>
</dbReference>
<dbReference type="AlphaFoldDB" id="A0A4Q7V6D8"/>
<dbReference type="OrthoDB" id="9802857at2"/>
<dbReference type="Gene3D" id="1.10.3210.10">
    <property type="entry name" value="Hypothetical protein af1432"/>
    <property type="match status" value="1"/>
</dbReference>
<evidence type="ECO:0000313" key="1">
    <source>
        <dbReference type="EMBL" id="RZT91414.1"/>
    </source>
</evidence>
<dbReference type="PANTHER" id="PTHR40202:SF1">
    <property type="entry name" value="HD DOMAIN-CONTAINING PROTEIN"/>
    <property type="match status" value="1"/>
</dbReference>
<organism evidence="1 2">
    <name type="scientific">Rivibacter subsaxonicus</name>
    <dbReference type="NCBI Taxonomy" id="457575"/>
    <lineage>
        <taxon>Bacteria</taxon>
        <taxon>Pseudomonadati</taxon>
        <taxon>Pseudomonadota</taxon>
        <taxon>Betaproteobacteria</taxon>
        <taxon>Burkholderiales</taxon>
        <taxon>Rivibacter</taxon>
    </lineage>
</organism>
<dbReference type="Proteomes" id="UP000293671">
    <property type="component" value="Unassembled WGS sequence"/>
</dbReference>
<comment type="caution">
    <text evidence="1">The sequence shown here is derived from an EMBL/GenBank/DDBJ whole genome shotgun (WGS) entry which is preliminary data.</text>
</comment>
<sequence length="196" mass="22224">MDHKRASFTRMQDSTQADWQLIAGEFAVFTRTLPQRVVAHLDLLKGECGGFPVDRHVHSLQTATRALRDGRDEEYVVCALLHDIGDTLGSWNHPDIAAAMLKPFVSEANHWMVQQHGIFQGHYFFHHLGMDRELRAQFAGHPHYERTAEFCELYDNPAFDGAAETLPIEHFVPMIERVFGQPRQSLYKSAAAGQPA</sequence>
<protein>
    <submittedName>
        <fullName evidence="1">Putative HD phosphohydrolase</fullName>
    </submittedName>
</protein>
<dbReference type="SUPFAM" id="SSF109604">
    <property type="entry name" value="HD-domain/PDEase-like"/>
    <property type="match status" value="1"/>
</dbReference>
<gene>
    <name evidence="1" type="ORF">EV670_3684</name>
</gene>
<evidence type="ECO:0000313" key="2">
    <source>
        <dbReference type="Proteomes" id="UP000293671"/>
    </source>
</evidence>
<dbReference type="GO" id="GO:0016787">
    <property type="term" value="F:hydrolase activity"/>
    <property type="evidence" value="ECO:0007669"/>
    <property type="project" value="UniProtKB-KW"/>
</dbReference>
<dbReference type="RefSeq" id="WP_130434905.1">
    <property type="nucleotide sequence ID" value="NZ_SHKP01000011.1"/>
</dbReference>
<dbReference type="InterPro" id="IPR052567">
    <property type="entry name" value="OP_Dioxygenase"/>
</dbReference>
<reference evidence="1 2" key="1">
    <citation type="submission" date="2019-02" db="EMBL/GenBank/DDBJ databases">
        <title>Genomic Encyclopedia of Type Strains, Phase IV (KMG-IV): sequencing the most valuable type-strain genomes for metagenomic binning, comparative biology and taxonomic classification.</title>
        <authorList>
            <person name="Goeker M."/>
        </authorList>
    </citation>
    <scope>NUCLEOTIDE SEQUENCE [LARGE SCALE GENOMIC DNA]</scope>
    <source>
        <strain evidence="1 2">DSM 19570</strain>
    </source>
</reference>
<name>A0A4Q7V6D8_9BURK</name>
<keyword evidence="2" id="KW-1185">Reference proteome</keyword>
<dbReference type="PANTHER" id="PTHR40202">
    <property type="match status" value="1"/>
</dbReference>
<proteinExistence type="predicted"/>